<name>A0A9X0CZ35_9CNID</name>
<feature type="region of interest" description="Disordered" evidence="9">
    <location>
        <begin position="131"/>
        <end position="172"/>
    </location>
</feature>
<keyword evidence="5 7" id="KW-0371">Homeobox</keyword>
<dbReference type="PANTHER" id="PTHR45793:SF5">
    <property type="entry name" value="HOMEOTIC PROTEIN OCELLILESS"/>
    <property type="match status" value="1"/>
</dbReference>
<dbReference type="GO" id="GO:0005634">
    <property type="term" value="C:nucleus"/>
    <property type="evidence" value="ECO:0007669"/>
    <property type="project" value="UniProtKB-SubCell"/>
</dbReference>
<evidence type="ECO:0000256" key="4">
    <source>
        <dbReference type="ARBA" id="ARBA00023125"/>
    </source>
</evidence>
<dbReference type="FunFam" id="1.10.10.60:FF:000068">
    <property type="entry name" value="Orthodenticle homeobox 1"/>
    <property type="match status" value="1"/>
</dbReference>
<dbReference type="SUPFAM" id="SSF46689">
    <property type="entry name" value="Homeodomain-like"/>
    <property type="match status" value="1"/>
</dbReference>
<dbReference type="GO" id="GO:0000981">
    <property type="term" value="F:DNA-binding transcription factor activity, RNA polymerase II-specific"/>
    <property type="evidence" value="ECO:0007669"/>
    <property type="project" value="InterPro"/>
</dbReference>
<keyword evidence="2" id="KW-0217">Developmental protein</keyword>
<proteinExistence type="predicted"/>
<evidence type="ECO:0000256" key="1">
    <source>
        <dbReference type="ARBA" id="ARBA00004123"/>
    </source>
</evidence>
<dbReference type="GO" id="GO:0045944">
    <property type="term" value="P:positive regulation of transcription by RNA polymerase II"/>
    <property type="evidence" value="ECO:0007669"/>
    <property type="project" value="UniProtKB-ARBA"/>
</dbReference>
<sequence>MEGRLPSCAMNNFNFNALDTDFFYQDMVPMYEETSFCGTPPCITMEFGWPGYSVPCLGCPQCLMSRFMEGPPRKQRRERTTFSKAQLEVLDELFAKTRYPDIFMREEVAMKINLPESRVQVWFKNKRAKCRQQDKQSGVQTKPYPVKRKNPSPPLQDPVKPAKRNMQISPPQPVNKFNYSTAASWPQQNTNILEQNMQALVNIQRNTGYQPSSAVNNSMVGPSPTSLQAQFHSIHKPDFPAYAKNIPMGSWMSINHNIQPSYFTPSMI</sequence>
<dbReference type="Proteomes" id="UP001163046">
    <property type="component" value="Unassembled WGS sequence"/>
</dbReference>
<gene>
    <name evidence="11" type="ORF">OS493_021365</name>
</gene>
<dbReference type="Gene3D" id="1.10.10.60">
    <property type="entry name" value="Homeodomain-like"/>
    <property type="match status" value="1"/>
</dbReference>
<keyword evidence="4 7" id="KW-0238">DNA-binding</keyword>
<keyword evidence="12" id="KW-1185">Reference proteome</keyword>
<dbReference type="EMBL" id="MU826363">
    <property type="protein sequence ID" value="KAJ7378779.1"/>
    <property type="molecule type" value="Genomic_DNA"/>
</dbReference>
<dbReference type="SMART" id="SM00389">
    <property type="entry name" value="HOX"/>
    <property type="match status" value="1"/>
</dbReference>
<evidence type="ECO:0000256" key="9">
    <source>
        <dbReference type="SAM" id="MobiDB-lite"/>
    </source>
</evidence>
<evidence type="ECO:0000256" key="2">
    <source>
        <dbReference type="ARBA" id="ARBA00022473"/>
    </source>
</evidence>
<dbReference type="PANTHER" id="PTHR45793">
    <property type="entry name" value="HOMEOBOX PROTEIN"/>
    <property type="match status" value="1"/>
</dbReference>
<dbReference type="InterPro" id="IPR009057">
    <property type="entry name" value="Homeodomain-like_sf"/>
</dbReference>
<accession>A0A9X0CZ35</accession>
<evidence type="ECO:0000259" key="10">
    <source>
        <dbReference type="PROSITE" id="PS50071"/>
    </source>
</evidence>
<dbReference type="OrthoDB" id="6159439at2759"/>
<evidence type="ECO:0000313" key="11">
    <source>
        <dbReference type="EMBL" id="KAJ7378779.1"/>
    </source>
</evidence>
<dbReference type="PROSITE" id="PS50071">
    <property type="entry name" value="HOMEOBOX_2"/>
    <property type="match status" value="1"/>
</dbReference>
<comment type="subcellular location">
    <subcellularLocation>
        <location evidence="1 7 8">Nucleus</location>
    </subcellularLocation>
</comment>
<keyword evidence="3" id="KW-0524">Neurogenesis</keyword>
<dbReference type="Pfam" id="PF00046">
    <property type="entry name" value="Homeodomain"/>
    <property type="match status" value="1"/>
</dbReference>
<evidence type="ECO:0000256" key="7">
    <source>
        <dbReference type="PROSITE-ProRule" id="PRU00108"/>
    </source>
</evidence>
<feature type="DNA-binding region" description="Homeobox" evidence="7">
    <location>
        <begin position="75"/>
        <end position="134"/>
    </location>
</feature>
<dbReference type="CDD" id="cd00086">
    <property type="entry name" value="homeodomain"/>
    <property type="match status" value="1"/>
</dbReference>
<dbReference type="PROSITE" id="PS00027">
    <property type="entry name" value="HOMEOBOX_1"/>
    <property type="match status" value="1"/>
</dbReference>
<dbReference type="AlphaFoldDB" id="A0A9X0CZ35"/>
<dbReference type="GO" id="GO:0007399">
    <property type="term" value="P:nervous system development"/>
    <property type="evidence" value="ECO:0007669"/>
    <property type="project" value="UniProtKB-KW"/>
</dbReference>
<evidence type="ECO:0000256" key="6">
    <source>
        <dbReference type="ARBA" id="ARBA00023242"/>
    </source>
</evidence>
<dbReference type="GO" id="GO:0000978">
    <property type="term" value="F:RNA polymerase II cis-regulatory region sequence-specific DNA binding"/>
    <property type="evidence" value="ECO:0007669"/>
    <property type="project" value="TreeGrafter"/>
</dbReference>
<keyword evidence="6 7" id="KW-0539">Nucleus</keyword>
<dbReference type="InterPro" id="IPR001356">
    <property type="entry name" value="HD"/>
</dbReference>
<evidence type="ECO:0000256" key="5">
    <source>
        <dbReference type="ARBA" id="ARBA00023155"/>
    </source>
</evidence>
<organism evidence="11 12">
    <name type="scientific">Desmophyllum pertusum</name>
    <dbReference type="NCBI Taxonomy" id="174260"/>
    <lineage>
        <taxon>Eukaryota</taxon>
        <taxon>Metazoa</taxon>
        <taxon>Cnidaria</taxon>
        <taxon>Anthozoa</taxon>
        <taxon>Hexacorallia</taxon>
        <taxon>Scleractinia</taxon>
        <taxon>Caryophylliina</taxon>
        <taxon>Caryophylliidae</taxon>
        <taxon>Desmophyllum</taxon>
    </lineage>
</organism>
<evidence type="ECO:0000313" key="12">
    <source>
        <dbReference type="Proteomes" id="UP001163046"/>
    </source>
</evidence>
<reference evidence="11" key="1">
    <citation type="submission" date="2023-01" db="EMBL/GenBank/DDBJ databases">
        <title>Genome assembly of the deep-sea coral Lophelia pertusa.</title>
        <authorList>
            <person name="Herrera S."/>
            <person name="Cordes E."/>
        </authorList>
    </citation>
    <scope>NUCLEOTIDE SEQUENCE</scope>
    <source>
        <strain evidence="11">USNM1676648</strain>
        <tissue evidence="11">Polyp</tissue>
    </source>
</reference>
<evidence type="ECO:0000256" key="8">
    <source>
        <dbReference type="RuleBase" id="RU000682"/>
    </source>
</evidence>
<feature type="domain" description="Homeobox" evidence="10">
    <location>
        <begin position="73"/>
        <end position="133"/>
    </location>
</feature>
<dbReference type="InterPro" id="IPR017970">
    <property type="entry name" value="Homeobox_CS"/>
</dbReference>
<comment type="caution">
    <text evidence="11">The sequence shown here is derived from an EMBL/GenBank/DDBJ whole genome shotgun (WGS) entry which is preliminary data.</text>
</comment>
<protein>
    <recommendedName>
        <fullName evidence="10">Homeobox domain-containing protein</fullName>
    </recommendedName>
</protein>
<evidence type="ECO:0000256" key="3">
    <source>
        <dbReference type="ARBA" id="ARBA00022902"/>
    </source>
</evidence>